<comment type="caution">
    <text evidence="3">The sequence shown here is derived from an EMBL/GenBank/DDBJ whole genome shotgun (WGS) entry which is preliminary data.</text>
</comment>
<feature type="region of interest" description="Disordered" evidence="1">
    <location>
        <begin position="1"/>
        <end position="32"/>
    </location>
</feature>
<feature type="domain" description="Reverse transcriptase/retrotransposon-derived protein RNase H-like" evidence="2">
    <location>
        <begin position="59"/>
        <end position="95"/>
    </location>
</feature>
<dbReference type="Proteomes" id="UP000050525">
    <property type="component" value="Unassembled WGS sequence"/>
</dbReference>
<keyword evidence="4" id="KW-1185">Reference proteome</keyword>
<accession>A0A151NZW3</accession>
<protein>
    <recommendedName>
        <fullName evidence="2">Reverse transcriptase/retrotransposon-derived protein RNase H-like domain-containing protein</fullName>
    </recommendedName>
</protein>
<gene>
    <name evidence="3" type="ORF">Y1Q_0022204</name>
</gene>
<sequence>MKDSLQVNKYGEKTGRKMGGPSGRRVRSSTGFRHFREAQEGEDLFRSIIQSKLAKQDEQTDASNHTMGAVLAQEMDGIECPIAYASRKFNPQEQRPGHANVVADFLPRCCQEANSPVIPI</sequence>
<evidence type="ECO:0000313" key="3">
    <source>
        <dbReference type="EMBL" id="KYO42348.1"/>
    </source>
</evidence>
<dbReference type="EMBL" id="AKHW03001467">
    <property type="protein sequence ID" value="KYO42348.1"/>
    <property type="molecule type" value="Genomic_DNA"/>
</dbReference>
<dbReference type="SUPFAM" id="SSF56672">
    <property type="entry name" value="DNA/RNA polymerases"/>
    <property type="match status" value="1"/>
</dbReference>
<dbReference type="Gene3D" id="3.10.20.370">
    <property type="match status" value="1"/>
</dbReference>
<reference evidence="3 4" key="1">
    <citation type="journal article" date="2012" name="Genome Biol.">
        <title>Sequencing three crocodilian genomes to illuminate the evolution of archosaurs and amniotes.</title>
        <authorList>
            <person name="St John J.A."/>
            <person name="Braun E.L."/>
            <person name="Isberg S.R."/>
            <person name="Miles L.G."/>
            <person name="Chong A.Y."/>
            <person name="Gongora J."/>
            <person name="Dalzell P."/>
            <person name="Moran C."/>
            <person name="Bed'hom B."/>
            <person name="Abzhanov A."/>
            <person name="Burgess S.C."/>
            <person name="Cooksey A.M."/>
            <person name="Castoe T.A."/>
            <person name="Crawford N.G."/>
            <person name="Densmore L.D."/>
            <person name="Drew J.C."/>
            <person name="Edwards S.V."/>
            <person name="Faircloth B.C."/>
            <person name="Fujita M.K."/>
            <person name="Greenwold M.J."/>
            <person name="Hoffmann F.G."/>
            <person name="Howard J.M."/>
            <person name="Iguchi T."/>
            <person name="Janes D.E."/>
            <person name="Khan S.Y."/>
            <person name="Kohno S."/>
            <person name="de Koning A.J."/>
            <person name="Lance S.L."/>
            <person name="McCarthy F.M."/>
            <person name="McCormack J.E."/>
            <person name="Merchant M.E."/>
            <person name="Peterson D.G."/>
            <person name="Pollock D.D."/>
            <person name="Pourmand N."/>
            <person name="Raney B.J."/>
            <person name="Roessler K.A."/>
            <person name="Sanford J.R."/>
            <person name="Sawyer R.H."/>
            <person name="Schmidt C.J."/>
            <person name="Triplett E.W."/>
            <person name="Tuberville T.D."/>
            <person name="Venegas-Anaya M."/>
            <person name="Howard J.T."/>
            <person name="Jarvis E.D."/>
            <person name="Guillette L.J.Jr."/>
            <person name="Glenn T.C."/>
            <person name="Green R.E."/>
            <person name="Ray D.A."/>
        </authorList>
    </citation>
    <scope>NUCLEOTIDE SEQUENCE [LARGE SCALE GENOMIC DNA]</scope>
    <source>
        <strain evidence="3">KSC_2009_1</strain>
    </source>
</reference>
<dbReference type="Pfam" id="PF17919">
    <property type="entry name" value="RT_RNaseH_2"/>
    <property type="match status" value="1"/>
</dbReference>
<evidence type="ECO:0000256" key="1">
    <source>
        <dbReference type="SAM" id="MobiDB-lite"/>
    </source>
</evidence>
<organism evidence="3 4">
    <name type="scientific">Alligator mississippiensis</name>
    <name type="common">American alligator</name>
    <dbReference type="NCBI Taxonomy" id="8496"/>
    <lineage>
        <taxon>Eukaryota</taxon>
        <taxon>Metazoa</taxon>
        <taxon>Chordata</taxon>
        <taxon>Craniata</taxon>
        <taxon>Vertebrata</taxon>
        <taxon>Euteleostomi</taxon>
        <taxon>Archelosauria</taxon>
        <taxon>Archosauria</taxon>
        <taxon>Crocodylia</taxon>
        <taxon>Alligatoridae</taxon>
        <taxon>Alligatorinae</taxon>
        <taxon>Alligator</taxon>
    </lineage>
</organism>
<name>A0A151NZW3_ALLMI</name>
<proteinExistence type="predicted"/>
<evidence type="ECO:0000313" key="4">
    <source>
        <dbReference type="Proteomes" id="UP000050525"/>
    </source>
</evidence>
<dbReference type="InterPro" id="IPR043502">
    <property type="entry name" value="DNA/RNA_pol_sf"/>
</dbReference>
<dbReference type="AlphaFoldDB" id="A0A151NZW3"/>
<dbReference type="InterPro" id="IPR041577">
    <property type="entry name" value="RT_RNaseH_2"/>
</dbReference>
<evidence type="ECO:0000259" key="2">
    <source>
        <dbReference type="Pfam" id="PF17919"/>
    </source>
</evidence>